<keyword evidence="1" id="KW-0472">Membrane</keyword>
<proteinExistence type="predicted"/>
<dbReference type="AlphaFoldDB" id="A0A7I7Y2C7"/>
<feature type="signal peptide" evidence="2">
    <location>
        <begin position="1"/>
        <end position="16"/>
    </location>
</feature>
<dbReference type="EMBL" id="AP022612">
    <property type="protein sequence ID" value="BBZ35191.1"/>
    <property type="molecule type" value="Genomic_DNA"/>
</dbReference>
<keyword evidence="4" id="KW-1185">Reference proteome</keyword>
<dbReference type="Proteomes" id="UP000466931">
    <property type="component" value="Chromosome"/>
</dbReference>
<evidence type="ECO:0000313" key="3">
    <source>
        <dbReference type="EMBL" id="BBZ35191.1"/>
    </source>
</evidence>
<keyword evidence="1" id="KW-0812">Transmembrane</keyword>
<evidence type="ECO:0000256" key="1">
    <source>
        <dbReference type="SAM" id="Phobius"/>
    </source>
</evidence>
<accession>A0A7I7Y2C7</accession>
<evidence type="ECO:0000313" key="4">
    <source>
        <dbReference type="Proteomes" id="UP000466931"/>
    </source>
</evidence>
<gene>
    <name evidence="3" type="ORF">MCNF_37960</name>
</gene>
<reference evidence="3" key="1">
    <citation type="journal article" date="2019" name="Emerg. Microbes Infect.">
        <title>Comprehensive subspecies identification of 175 nontuberculous mycobacteria species based on 7547 genomic profiles.</title>
        <authorList>
            <person name="Matsumoto Y."/>
            <person name="Kinjo T."/>
            <person name="Motooka D."/>
            <person name="Nabeya D."/>
            <person name="Jung N."/>
            <person name="Uechi K."/>
            <person name="Horii T."/>
            <person name="Iida T."/>
            <person name="Fujita J."/>
            <person name="Nakamura S."/>
        </authorList>
    </citation>
    <scope>NUCLEOTIDE SEQUENCE [LARGE SCALE GENOMIC DNA]</scope>
    <source>
        <strain evidence="3">JCM 13671</strain>
    </source>
</reference>
<feature type="transmembrane region" description="Helical" evidence="1">
    <location>
        <begin position="603"/>
        <end position="624"/>
    </location>
</feature>
<keyword evidence="2" id="KW-0732">Signal</keyword>
<evidence type="ECO:0000256" key="2">
    <source>
        <dbReference type="SAM" id="SignalP"/>
    </source>
</evidence>
<name>A0A7I7Y2C7_9MYCO</name>
<feature type="chain" id="PRO_5029476033" evidence="2">
    <location>
        <begin position="17"/>
        <end position="631"/>
    </location>
</feature>
<protein>
    <submittedName>
        <fullName evidence="3">Membrane protein</fullName>
    </submittedName>
</protein>
<reference evidence="3" key="2">
    <citation type="submission" date="2020-02" db="EMBL/GenBank/DDBJ databases">
        <authorList>
            <person name="Matsumoto Y."/>
            <person name="Motooka D."/>
            <person name="Nakamura S."/>
        </authorList>
    </citation>
    <scope>NUCLEOTIDE SEQUENCE</scope>
    <source>
        <strain evidence="3">JCM 13671</strain>
    </source>
</reference>
<sequence>MALGLLALPLAPTASADPLLFGSPTLPLPELGSEPDLLFYGQNGTVMLNIPVPQGMTPESLNVTVQLPVNVRSASVTVSQDNRLLTSVELPPEGGPLAIPLNGVEVQDNSASVLVRSYLLPVEGYCLDPSNPLRLANSAITFVGAEASPTTVADFLPPVLRRLVIQVGESPSRAEADAVVRLATAVTAHYGAQHPQVVVESLAGPAPVPGEGAAPLERHIVVSEGPDAGLSLVGPEPLPALLISGPPSELTNQTRLLTSGVGRFALSSKAVAGPLKSVPQLARDETTIRDLGQPGVNAIALNPQVGVNLDQTRMGRSVKGVRVHLIGSYTPLPTTIGGQVVASVGGEIVARWPVAPSGTIDRWVEVPDRLLQRNTTLAVQVNISGDTGRCGEFQPVTLTIDGSTVVTSKAAHPPVVKGFQSLPQAMMPRLQVGLDMDRDPLADLIRAVKILTGLQRVSALPFGIEVTPIEEAVSSPHPAVLIDAEGWSHPQIQLAIKAPDTVPMTLDVLDDEGEPTTLTLDPKVRFGSLQTVVHDGRSILVATSNGGAVDELDNLLTWLDADARRWSALNGVGLVSVPGRAPVTVPGGLEPDTDATATSSSRLPWLAAGGLAAGAAVVGLVWLVRRRPSSE</sequence>
<organism evidence="3 4">
    <name type="scientific">Mycolicibacterium confluentis</name>
    <dbReference type="NCBI Taxonomy" id="28047"/>
    <lineage>
        <taxon>Bacteria</taxon>
        <taxon>Bacillati</taxon>
        <taxon>Actinomycetota</taxon>
        <taxon>Actinomycetes</taxon>
        <taxon>Mycobacteriales</taxon>
        <taxon>Mycobacteriaceae</taxon>
        <taxon>Mycolicibacterium</taxon>
    </lineage>
</organism>
<keyword evidence="1" id="KW-1133">Transmembrane helix</keyword>